<accession>A0ABT1SVN2</accession>
<proteinExistence type="predicted"/>
<keyword evidence="3" id="KW-1185">Reference proteome</keyword>
<organism evidence="2 3">
    <name type="scientific">Mucilaginibacter aquariorum</name>
    <dbReference type="NCBI Taxonomy" id="2967225"/>
    <lineage>
        <taxon>Bacteria</taxon>
        <taxon>Pseudomonadati</taxon>
        <taxon>Bacteroidota</taxon>
        <taxon>Sphingobacteriia</taxon>
        <taxon>Sphingobacteriales</taxon>
        <taxon>Sphingobacteriaceae</taxon>
        <taxon>Mucilaginibacter</taxon>
    </lineage>
</organism>
<comment type="caution">
    <text evidence="2">The sequence shown here is derived from an EMBL/GenBank/DDBJ whole genome shotgun (WGS) entry which is preliminary data.</text>
</comment>
<reference evidence="2 3" key="1">
    <citation type="submission" date="2022-07" db="EMBL/GenBank/DDBJ databases">
        <title>Mucilaginibacter sp. JC4.</title>
        <authorList>
            <person name="Le V."/>
            <person name="Ko S.-R."/>
            <person name="Ahn C.-Y."/>
            <person name="Oh H.-M."/>
        </authorList>
    </citation>
    <scope>NUCLEOTIDE SEQUENCE [LARGE SCALE GENOMIC DNA]</scope>
    <source>
        <strain evidence="2 3">JC4</strain>
    </source>
</reference>
<sequence>MKVSGIQIIGTQRSGSNLLRVILDQSPELASPHPPHVLVTFYPLLNLYGALENNENYYRLVTDVVSYVAANPVPWEGVTLTPQDLFNRSAVNSLFELNRLIYEKAAESKGAKYWCCKSMNNVYYAGELEAQTDKLKYIYLYRDGRDVAASFKKAIVGDKHIYHIATQWKKDQEASLALARSIPSGRFFSLSYERLIGNPEETVRSLCDFLQIAYNSNMLNYYTSKTSKVTAASGEMWSNLEKPIMTTNTGKYLKEFQEDDLEIFELVAGNVLLELGYQLQTDRSNKQLIAEDNLLEYFKENHRLKQAVIKSARPLDIENRMGQEAILKDIKNRKV</sequence>
<dbReference type="PANTHER" id="PTHR12788">
    <property type="entry name" value="PROTEIN-TYROSINE SULFOTRANSFERASE 2"/>
    <property type="match status" value="1"/>
</dbReference>
<name>A0ABT1SVN2_9SPHI</name>
<dbReference type="EMBL" id="JANHOH010000001">
    <property type="protein sequence ID" value="MCQ6956395.1"/>
    <property type="molecule type" value="Genomic_DNA"/>
</dbReference>
<evidence type="ECO:0000313" key="3">
    <source>
        <dbReference type="Proteomes" id="UP001204376"/>
    </source>
</evidence>
<dbReference type="SUPFAM" id="SSF52540">
    <property type="entry name" value="P-loop containing nucleoside triphosphate hydrolases"/>
    <property type="match status" value="1"/>
</dbReference>
<protein>
    <submittedName>
        <fullName evidence="2">Sulfotransferase</fullName>
    </submittedName>
</protein>
<dbReference type="Pfam" id="PF13469">
    <property type="entry name" value="Sulfotransfer_3"/>
    <property type="match status" value="1"/>
</dbReference>
<dbReference type="InterPro" id="IPR026634">
    <property type="entry name" value="TPST-like"/>
</dbReference>
<dbReference type="RefSeq" id="WP_256536611.1">
    <property type="nucleotide sequence ID" value="NZ_JANHOH010000001.1"/>
</dbReference>
<dbReference type="InterPro" id="IPR027417">
    <property type="entry name" value="P-loop_NTPase"/>
</dbReference>
<evidence type="ECO:0000256" key="1">
    <source>
        <dbReference type="ARBA" id="ARBA00022679"/>
    </source>
</evidence>
<dbReference type="Proteomes" id="UP001204376">
    <property type="component" value="Unassembled WGS sequence"/>
</dbReference>
<dbReference type="PANTHER" id="PTHR12788:SF10">
    <property type="entry name" value="PROTEIN-TYROSINE SULFOTRANSFERASE"/>
    <property type="match status" value="1"/>
</dbReference>
<keyword evidence="1" id="KW-0808">Transferase</keyword>
<evidence type="ECO:0000313" key="2">
    <source>
        <dbReference type="EMBL" id="MCQ6956395.1"/>
    </source>
</evidence>
<gene>
    <name evidence="2" type="ORF">NPE20_00420</name>
</gene>
<dbReference type="Gene3D" id="3.40.50.300">
    <property type="entry name" value="P-loop containing nucleotide triphosphate hydrolases"/>
    <property type="match status" value="1"/>
</dbReference>